<gene>
    <name evidence="2" type="ORF">LTR24_004831</name>
</gene>
<reference evidence="2 3" key="1">
    <citation type="submission" date="2023-08" db="EMBL/GenBank/DDBJ databases">
        <title>Black Yeasts Isolated from many extreme environments.</title>
        <authorList>
            <person name="Coleine C."/>
            <person name="Stajich J.E."/>
            <person name="Selbmann L."/>
        </authorList>
    </citation>
    <scope>NUCLEOTIDE SEQUENCE [LARGE SCALE GENOMIC DNA]</scope>
    <source>
        <strain evidence="2 3">CCFEE 5885</strain>
    </source>
</reference>
<dbReference type="EMBL" id="JAVRRG010000052">
    <property type="protein sequence ID" value="KAK5092791.1"/>
    <property type="molecule type" value="Genomic_DNA"/>
</dbReference>
<protein>
    <submittedName>
        <fullName evidence="2">Uncharacterized protein</fullName>
    </submittedName>
</protein>
<sequence length="447" mass="49655">MPLARYTAVALCWLGMSTAITFENVEDTFDTLRAWYNSSTGLWMPSAGWWNSANCLTMLANLATIDGTVKDRTKDLWQEVFTKAPTFNAQMTKTIGAHWRRELPSKLYLTDEIEEDATKFGFFNGFYDDEGWWALAWIAVYDLTHEQRYLDEAIRVFDDMHAAYNTTPVGGIWWNKDKTYVNAITNELHFSAAAHLANRCASQDAQHFITIAQDSWNWFYGSGMINDYNNVKDGVMATDPTGINMPIVWSYNQGVILAALTELSHATSQSLYITIAHTIADAALSNLTAINNEENPNLVLHDPCEPNCGIDGAQFKGIFARNLAHLHSVAPEDRYAEFLMKNAEALWQYGRDEFNRFGEVWSGPFAEPAGASPQCSGMDLLVGALAQLGEWEGNGTYIGGKVLSQGDEGRDGQGWDTVSGEFESSSARSPPVAGMAGRSKRGFFGSW</sequence>
<dbReference type="SUPFAM" id="SSF48208">
    <property type="entry name" value="Six-hairpin glycosidases"/>
    <property type="match status" value="1"/>
</dbReference>
<dbReference type="Gene3D" id="1.50.10.20">
    <property type="match status" value="1"/>
</dbReference>
<organism evidence="2 3">
    <name type="scientific">Lithohypha guttulata</name>
    <dbReference type="NCBI Taxonomy" id="1690604"/>
    <lineage>
        <taxon>Eukaryota</taxon>
        <taxon>Fungi</taxon>
        <taxon>Dikarya</taxon>
        <taxon>Ascomycota</taxon>
        <taxon>Pezizomycotina</taxon>
        <taxon>Eurotiomycetes</taxon>
        <taxon>Chaetothyriomycetidae</taxon>
        <taxon>Chaetothyriales</taxon>
        <taxon>Trichomeriaceae</taxon>
        <taxon>Lithohypha</taxon>
    </lineage>
</organism>
<dbReference type="Proteomes" id="UP001345013">
    <property type="component" value="Unassembled WGS sequence"/>
</dbReference>
<feature type="signal peptide" evidence="1">
    <location>
        <begin position="1"/>
        <end position="19"/>
    </location>
</feature>
<feature type="chain" id="PRO_5046305835" evidence="1">
    <location>
        <begin position="20"/>
        <end position="447"/>
    </location>
</feature>
<proteinExistence type="predicted"/>
<evidence type="ECO:0000313" key="2">
    <source>
        <dbReference type="EMBL" id="KAK5092791.1"/>
    </source>
</evidence>
<accession>A0ABR0KAL2</accession>
<dbReference type="InterPro" id="IPR005198">
    <property type="entry name" value="Glyco_hydro_76"/>
</dbReference>
<evidence type="ECO:0000313" key="3">
    <source>
        <dbReference type="Proteomes" id="UP001345013"/>
    </source>
</evidence>
<comment type="caution">
    <text evidence="2">The sequence shown here is derived from an EMBL/GenBank/DDBJ whole genome shotgun (WGS) entry which is preliminary data.</text>
</comment>
<dbReference type="PANTHER" id="PTHR47791:SF1">
    <property type="entry name" value="ENDO MANNANASE, GH76 FAMILY (EUROFUNG)"/>
    <property type="match status" value="1"/>
</dbReference>
<dbReference type="InterPro" id="IPR008928">
    <property type="entry name" value="6-hairpin_glycosidase_sf"/>
</dbReference>
<evidence type="ECO:0000256" key="1">
    <source>
        <dbReference type="SAM" id="SignalP"/>
    </source>
</evidence>
<dbReference type="InterPro" id="IPR053169">
    <property type="entry name" value="MUG_Protein"/>
</dbReference>
<dbReference type="Pfam" id="PF03663">
    <property type="entry name" value="Glyco_hydro_76"/>
    <property type="match status" value="1"/>
</dbReference>
<name>A0ABR0KAL2_9EURO</name>
<dbReference type="PANTHER" id="PTHR47791">
    <property type="entry name" value="MEIOTICALLY UP-REGULATED GENE 191 PROTEIN"/>
    <property type="match status" value="1"/>
</dbReference>
<keyword evidence="1" id="KW-0732">Signal</keyword>
<keyword evidence="3" id="KW-1185">Reference proteome</keyword>